<dbReference type="EMBL" id="VLPK01000001">
    <property type="protein sequence ID" value="TSJ43706.1"/>
    <property type="molecule type" value="Genomic_DNA"/>
</dbReference>
<dbReference type="GO" id="GO:0005886">
    <property type="term" value="C:plasma membrane"/>
    <property type="evidence" value="ECO:0007669"/>
    <property type="project" value="TreeGrafter"/>
</dbReference>
<keyword evidence="5" id="KW-0472">Membrane</keyword>
<dbReference type="PANTHER" id="PTHR46730:SF4">
    <property type="entry name" value="POLYCYSTIC KIDNEY DISEASE PROTEIN 1-LIKE 1"/>
    <property type="match status" value="1"/>
</dbReference>
<organism evidence="7 8">
    <name type="scientific">Mucilaginibacter corticis</name>
    <dbReference type="NCBI Taxonomy" id="2597670"/>
    <lineage>
        <taxon>Bacteria</taxon>
        <taxon>Pseudomonadati</taxon>
        <taxon>Bacteroidota</taxon>
        <taxon>Sphingobacteriia</taxon>
        <taxon>Sphingobacteriales</taxon>
        <taxon>Sphingobacteriaceae</taxon>
        <taxon>Mucilaginibacter</taxon>
    </lineage>
</organism>
<evidence type="ECO:0000259" key="6">
    <source>
        <dbReference type="PROSITE" id="PS50093"/>
    </source>
</evidence>
<sequence length="645" mass="69013">MCIRGAAAFINRNKLFFILLFTLIAGFDHTGYAQSCPIANFAQAGTNTSCLLNDVQFTDTSTGSIVTSWYWDFGDGSTSAAQNPLHTFKGGTYTVKLVVTNNGGCSSSKSQDITVIPKLATSFDAPATTCPDVPVKITDHSTITNGTIAKWQWTFDDNTPEVDMTTNAPFTHTFTTPGVHQISLQVFSAANCVSDVYTKSITVLTGPTADFTLPDACELDGAQFTNLSLAPDGTTTGLTYQWDFGDGSTSTEQNPVHRYTKAASYPVKLIVNSPGACQQGHASKLFTVNSQNPGTTFTVLSPEVCNGDSVSFQDNSQPAIGNITRLEWILDNDNHPATTIAFDKAELRSDKIYHFMYPLNATTSPQVYHVVLRAYTGQLCYSDALPQTVTINPIPTATLTYNGSAIADSIVLCQNDAPVNIIATPSTNGTSTFSGTGITSAGVFDPKVSGAGSFTINYSFVDNTGCTYTTSFKVSVTAMPTISMEATAGVFEGGQLKLNPTITGNNLTYSWSPTTGISDATIANPVFMPAENTTYTLTVTSSGSGCSATAQVTISVLKNIIVPNTFTPNNDGINDTWEIQYLNTYPGATVDVFNRYGAKVFSSIGYPKPWDGKWHGADLPFGVYYYIINTKSGRKLMSGSVTIVR</sequence>
<name>A0A556MUU5_9SPHI</name>
<evidence type="ECO:0000256" key="4">
    <source>
        <dbReference type="ARBA" id="ARBA00022989"/>
    </source>
</evidence>
<proteinExistence type="predicted"/>
<protein>
    <submittedName>
        <fullName evidence="7">PKD domain-containing protein</fullName>
    </submittedName>
</protein>
<dbReference type="Pfam" id="PF13585">
    <property type="entry name" value="CHU_C"/>
    <property type="match status" value="1"/>
</dbReference>
<dbReference type="AlphaFoldDB" id="A0A556MUU5"/>
<dbReference type="OrthoDB" id="1488276at2"/>
<dbReference type="SUPFAM" id="SSF49299">
    <property type="entry name" value="PKD domain"/>
    <property type="match status" value="3"/>
</dbReference>
<feature type="domain" description="PKD" evidence="6">
    <location>
        <begin position="226"/>
        <end position="273"/>
    </location>
</feature>
<keyword evidence="2" id="KW-0812">Transmembrane</keyword>
<dbReference type="Proteomes" id="UP000318733">
    <property type="component" value="Unassembled WGS sequence"/>
</dbReference>
<dbReference type="SMART" id="SM00089">
    <property type="entry name" value="PKD"/>
    <property type="match status" value="4"/>
</dbReference>
<dbReference type="CDD" id="cd00146">
    <property type="entry name" value="PKD"/>
    <property type="match status" value="3"/>
</dbReference>
<keyword evidence="4" id="KW-1133">Transmembrane helix</keyword>
<evidence type="ECO:0000313" key="7">
    <source>
        <dbReference type="EMBL" id="TSJ43706.1"/>
    </source>
</evidence>
<reference evidence="7 8" key="1">
    <citation type="submission" date="2019-07" db="EMBL/GenBank/DDBJ databases">
        <authorList>
            <person name="Huq M.A."/>
        </authorList>
    </citation>
    <scope>NUCLEOTIDE SEQUENCE [LARGE SCALE GENOMIC DNA]</scope>
    <source>
        <strain evidence="7 8">MAH-19</strain>
    </source>
</reference>
<dbReference type="GO" id="GO:0005261">
    <property type="term" value="F:monoatomic cation channel activity"/>
    <property type="evidence" value="ECO:0007669"/>
    <property type="project" value="TreeGrafter"/>
</dbReference>
<evidence type="ECO:0000256" key="1">
    <source>
        <dbReference type="ARBA" id="ARBA00004141"/>
    </source>
</evidence>
<feature type="domain" description="PKD" evidence="6">
    <location>
        <begin position="54"/>
        <end position="115"/>
    </location>
</feature>
<evidence type="ECO:0000313" key="8">
    <source>
        <dbReference type="Proteomes" id="UP000318733"/>
    </source>
</evidence>
<gene>
    <name evidence="7" type="ORF">FO440_05820</name>
</gene>
<dbReference type="NCBIfam" id="TIGR04131">
    <property type="entry name" value="Bac_Flav_CTERM"/>
    <property type="match status" value="1"/>
</dbReference>
<dbReference type="PANTHER" id="PTHR46730">
    <property type="entry name" value="POLYCYSTIN-1"/>
    <property type="match status" value="1"/>
</dbReference>
<dbReference type="PROSITE" id="PS50093">
    <property type="entry name" value="PKD"/>
    <property type="match status" value="3"/>
</dbReference>
<evidence type="ECO:0000256" key="2">
    <source>
        <dbReference type="ARBA" id="ARBA00022692"/>
    </source>
</evidence>
<accession>A0A556MUU5</accession>
<dbReference type="FunFam" id="2.60.40.10:FF:000270">
    <property type="entry name" value="Cell surface protein"/>
    <property type="match status" value="1"/>
</dbReference>
<dbReference type="InterPro" id="IPR022409">
    <property type="entry name" value="PKD/Chitinase_dom"/>
</dbReference>
<comment type="subcellular location">
    <subcellularLocation>
        <location evidence="1">Membrane</location>
        <topology evidence="1">Multi-pass membrane protein</topology>
    </subcellularLocation>
</comment>
<dbReference type="InterPro" id="IPR013783">
    <property type="entry name" value="Ig-like_fold"/>
</dbReference>
<evidence type="ECO:0000256" key="3">
    <source>
        <dbReference type="ARBA" id="ARBA00022737"/>
    </source>
</evidence>
<keyword evidence="3" id="KW-0677">Repeat</keyword>
<dbReference type="InterPro" id="IPR026341">
    <property type="entry name" value="T9SS_type_B"/>
</dbReference>
<dbReference type="InterPro" id="IPR000601">
    <property type="entry name" value="PKD_dom"/>
</dbReference>
<dbReference type="GO" id="GO:0006816">
    <property type="term" value="P:calcium ion transport"/>
    <property type="evidence" value="ECO:0007669"/>
    <property type="project" value="TreeGrafter"/>
</dbReference>
<feature type="domain" description="PKD" evidence="6">
    <location>
        <begin position="145"/>
        <end position="208"/>
    </location>
</feature>
<keyword evidence="8" id="KW-1185">Reference proteome</keyword>
<dbReference type="Gene3D" id="2.60.40.10">
    <property type="entry name" value="Immunoglobulins"/>
    <property type="match status" value="4"/>
</dbReference>
<dbReference type="Pfam" id="PF18911">
    <property type="entry name" value="PKD_4"/>
    <property type="match status" value="3"/>
</dbReference>
<comment type="caution">
    <text evidence="7">The sequence shown here is derived from an EMBL/GenBank/DDBJ whole genome shotgun (WGS) entry which is preliminary data.</text>
</comment>
<evidence type="ECO:0000256" key="5">
    <source>
        <dbReference type="ARBA" id="ARBA00023136"/>
    </source>
</evidence>
<dbReference type="InterPro" id="IPR035986">
    <property type="entry name" value="PKD_dom_sf"/>
</dbReference>